<evidence type="ECO:0000256" key="4">
    <source>
        <dbReference type="ARBA" id="ARBA00022741"/>
    </source>
</evidence>
<protein>
    <submittedName>
        <fullName evidence="7">ABC transporter ATP-binding protein</fullName>
    </submittedName>
</protein>
<name>A0A967F2M5_9PROT</name>
<evidence type="ECO:0000313" key="8">
    <source>
        <dbReference type="Proteomes" id="UP000761264"/>
    </source>
</evidence>
<dbReference type="SUPFAM" id="SSF52540">
    <property type="entry name" value="P-loop containing nucleoside triphosphate hydrolases"/>
    <property type="match status" value="1"/>
</dbReference>
<dbReference type="FunFam" id="3.40.50.300:FF:000016">
    <property type="entry name" value="Oligopeptide ABC transporter ATP-binding component"/>
    <property type="match status" value="1"/>
</dbReference>
<evidence type="ECO:0000259" key="6">
    <source>
        <dbReference type="PROSITE" id="PS50893"/>
    </source>
</evidence>
<dbReference type="Proteomes" id="UP000761264">
    <property type="component" value="Unassembled WGS sequence"/>
</dbReference>
<dbReference type="EMBL" id="JAAQPH010000031">
    <property type="protein sequence ID" value="NIA72056.1"/>
    <property type="molecule type" value="Genomic_DNA"/>
</dbReference>
<dbReference type="Gene3D" id="3.40.50.300">
    <property type="entry name" value="P-loop containing nucleotide triphosphate hydrolases"/>
    <property type="match status" value="1"/>
</dbReference>
<evidence type="ECO:0000256" key="2">
    <source>
        <dbReference type="ARBA" id="ARBA00005417"/>
    </source>
</evidence>
<dbReference type="GO" id="GO:0015833">
    <property type="term" value="P:peptide transport"/>
    <property type="evidence" value="ECO:0007669"/>
    <property type="project" value="InterPro"/>
</dbReference>
<evidence type="ECO:0000256" key="1">
    <source>
        <dbReference type="ARBA" id="ARBA00004417"/>
    </source>
</evidence>
<dbReference type="InterPro" id="IPR013563">
    <property type="entry name" value="Oligopep_ABC_C"/>
</dbReference>
<reference evidence="7" key="1">
    <citation type="submission" date="2020-03" db="EMBL/GenBank/DDBJ databases">
        <title>Genome of Pelagibius litoralis DSM 21314T.</title>
        <authorList>
            <person name="Wang G."/>
        </authorList>
    </citation>
    <scope>NUCLEOTIDE SEQUENCE</scope>
    <source>
        <strain evidence="7">DSM 21314</strain>
    </source>
</reference>
<evidence type="ECO:0000256" key="3">
    <source>
        <dbReference type="ARBA" id="ARBA00022448"/>
    </source>
</evidence>
<dbReference type="NCBIfam" id="TIGR01727">
    <property type="entry name" value="oligo_HPY"/>
    <property type="match status" value="1"/>
</dbReference>
<dbReference type="CDD" id="cd03257">
    <property type="entry name" value="ABC_NikE_OppD_transporters"/>
    <property type="match status" value="1"/>
</dbReference>
<dbReference type="PROSITE" id="PS00211">
    <property type="entry name" value="ABC_TRANSPORTER_1"/>
    <property type="match status" value="1"/>
</dbReference>
<dbReference type="InterPro" id="IPR003593">
    <property type="entry name" value="AAA+_ATPase"/>
</dbReference>
<organism evidence="7 8">
    <name type="scientific">Pelagibius litoralis</name>
    <dbReference type="NCBI Taxonomy" id="374515"/>
    <lineage>
        <taxon>Bacteria</taxon>
        <taxon>Pseudomonadati</taxon>
        <taxon>Pseudomonadota</taxon>
        <taxon>Alphaproteobacteria</taxon>
        <taxon>Rhodospirillales</taxon>
        <taxon>Rhodovibrionaceae</taxon>
        <taxon>Pelagibius</taxon>
    </lineage>
</organism>
<evidence type="ECO:0000313" key="7">
    <source>
        <dbReference type="EMBL" id="NIA72056.1"/>
    </source>
</evidence>
<dbReference type="InterPro" id="IPR003439">
    <property type="entry name" value="ABC_transporter-like_ATP-bd"/>
</dbReference>
<dbReference type="PROSITE" id="PS50893">
    <property type="entry name" value="ABC_TRANSPORTER_2"/>
    <property type="match status" value="1"/>
</dbReference>
<dbReference type="Pfam" id="PF00005">
    <property type="entry name" value="ABC_tran"/>
    <property type="match status" value="1"/>
</dbReference>
<sequence length="316" mass="34571">MLDLQDLQVHFPTKGGLVRAVDSISLTLYSGEIVGVVGESGSGKSTVGKAAVRLIKPTAGRVLIDGVDITNATRRQLKPIRTKAQVIFQDPHSSLNPRMTIRDIVGEPLRIHSKQRGAELSTTVGRLLERVGLPFQFQHRYPHELSGGQKQRVAIARALSVDPDMLILDEPTSALDVSVQAQILEFLKELHAERPRMTSLFISHNLAVVRFLCQRVVVMYLGGVVEEGPVEQVFANPQHPYTQALLSAVPLPQAERNNGRIHLQGDLPSPVDFPTGCAFHPRCSYAIGGKCNVDDPGWTATARSRARCHLLDHASA</sequence>
<dbReference type="GO" id="GO:0005524">
    <property type="term" value="F:ATP binding"/>
    <property type="evidence" value="ECO:0007669"/>
    <property type="project" value="UniProtKB-KW"/>
</dbReference>
<dbReference type="SMART" id="SM00382">
    <property type="entry name" value="AAA"/>
    <property type="match status" value="1"/>
</dbReference>
<dbReference type="GO" id="GO:0055085">
    <property type="term" value="P:transmembrane transport"/>
    <property type="evidence" value="ECO:0007669"/>
    <property type="project" value="UniProtKB-ARBA"/>
</dbReference>
<keyword evidence="8" id="KW-1185">Reference proteome</keyword>
<evidence type="ECO:0000256" key="5">
    <source>
        <dbReference type="ARBA" id="ARBA00022840"/>
    </source>
</evidence>
<proteinExistence type="inferred from homology"/>
<keyword evidence="4" id="KW-0547">Nucleotide-binding</keyword>
<keyword evidence="5 7" id="KW-0067">ATP-binding</keyword>
<comment type="caution">
    <text evidence="7">The sequence shown here is derived from an EMBL/GenBank/DDBJ whole genome shotgun (WGS) entry which is preliminary data.</text>
</comment>
<comment type="similarity">
    <text evidence="2">Belongs to the ABC transporter superfamily.</text>
</comment>
<keyword evidence="3" id="KW-0813">Transport</keyword>
<dbReference type="GO" id="GO:0016887">
    <property type="term" value="F:ATP hydrolysis activity"/>
    <property type="evidence" value="ECO:0007669"/>
    <property type="project" value="InterPro"/>
</dbReference>
<dbReference type="GO" id="GO:0005886">
    <property type="term" value="C:plasma membrane"/>
    <property type="evidence" value="ECO:0007669"/>
    <property type="project" value="UniProtKB-SubCell"/>
</dbReference>
<dbReference type="InterPro" id="IPR027417">
    <property type="entry name" value="P-loop_NTPase"/>
</dbReference>
<comment type="subcellular location">
    <subcellularLocation>
        <location evidence="1">Cell inner membrane</location>
        <topology evidence="1">Peripheral membrane protein</topology>
    </subcellularLocation>
</comment>
<dbReference type="PANTHER" id="PTHR43776">
    <property type="entry name" value="TRANSPORT ATP-BINDING PROTEIN"/>
    <property type="match status" value="1"/>
</dbReference>
<feature type="domain" description="ABC transporter" evidence="6">
    <location>
        <begin position="2"/>
        <end position="246"/>
    </location>
</feature>
<dbReference type="InterPro" id="IPR017871">
    <property type="entry name" value="ABC_transporter-like_CS"/>
</dbReference>
<gene>
    <name evidence="7" type="ORF">HBA54_25985</name>
</gene>
<dbReference type="InterPro" id="IPR050319">
    <property type="entry name" value="ABC_transp_ATP-bind"/>
</dbReference>
<dbReference type="AlphaFoldDB" id="A0A967F2M5"/>
<dbReference type="PANTHER" id="PTHR43776:SF7">
    <property type="entry name" value="D,D-DIPEPTIDE TRANSPORT ATP-BINDING PROTEIN DDPF-RELATED"/>
    <property type="match status" value="1"/>
</dbReference>
<dbReference type="Pfam" id="PF08352">
    <property type="entry name" value="oligo_HPY"/>
    <property type="match status" value="1"/>
</dbReference>
<accession>A0A967F2M5</accession>